<evidence type="ECO:0000259" key="2">
    <source>
        <dbReference type="Pfam" id="PF18902"/>
    </source>
</evidence>
<sequence length="123" mass="12973">MPLFTTDPTAFDSSTIDEYLGAVSGSVSDLELLLWVLVCWALVLDIVLTAYGLSVGLVERNPLMRQALDAFGLSALALAKAAAVAVALVFRALWPEYALVAPIGLAIPWVLAVVFNAALLASL</sequence>
<accession>A0ABD5Y1F4</accession>
<comment type="caution">
    <text evidence="3">The sequence shown here is derived from an EMBL/GenBank/DDBJ whole genome shotgun (WGS) entry which is preliminary data.</text>
</comment>
<evidence type="ECO:0000313" key="3">
    <source>
        <dbReference type="EMBL" id="MFC7139550.1"/>
    </source>
</evidence>
<keyword evidence="1" id="KW-0812">Transmembrane</keyword>
<feature type="transmembrane region" description="Helical" evidence="1">
    <location>
        <begin position="99"/>
        <end position="121"/>
    </location>
</feature>
<evidence type="ECO:0000313" key="4">
    <source>
        <dbReference type="Proteomes" id="UP001596432"/>
    </source>
</evidence>
<dbReference type="Pfam" id="PF18902">
    <property type="entry name" value="DUF5658"/>
    <property type="match status" value="1"/>
</dbReference>
<keyword evidence="1" id="KW-0472">Membrane</keyword>
<keyword evidence="1" id="KW-1133">Transmembrane helix</keyword>
<dbReference type="RefSeq" id="WP_274325136.1">
    <property type="nucleotide sequence ID" value="NZ_CP118158.1"/>
</dbReference>
<keyword evidence="4" id="KW-1185">Reference proteome</keyword>
<evidence type="ECO:0000256" key="1">
    <source>
        <dbReference type="SAM" id="Phobius"/>
    </source>
</evidence>
<dbReference type="AlphaFoldDB" id="A0ABD5Y1F4"/>
<proteinExistence type="predicted"/>
<feature type="domain" description="DUF5658" evidence="2">
    <location>
        <begin position="38"/>
        <end position="120"/>
    </location>
</feature>
<reference evidence="3 4" key="1">
    <citation type="journal article" date="2019" name="Int. J. Syst. Evol. Microbiol.">
        <title>The Global Catalogue of Microorganisms (GCM) 10K type strain sequencing project: providing services to taxonomists for standard genome sequencing and annotation.</title>
        <authorList>
            <consortium name="The Broad Institute Genomics Platform"/>
            <consortium name="The Broad Institute Genome Sequencing Center for Infectious Disease"/>
            <person name="Wu L."/>
            <person name="Ma J."/>
        </authorList>
    </citation>
    <scope>NUCLEOTIDE SEQUENCE [LARGE SCALE GENOMIC DNA]</scope>
    <source>
        <strain evidence="3 4">XZYJT29</strain>
    </source>
</reference>
<dbReference type="Proteomes" id="UP001596432">
    <property type="component" value="Unassembled WGS sequence"/>
</dbReference>
<gene>
    <name evidence="3" type="ORF">ACFQMA_06820</name>
</gene>
<name>A0ABD5Y1F4_9EURY</name>
<feature type="transmembrane region" description="Helical" evidence="1">
    <location>
        <begin position="32"/>
        <end position="58"/>
    </location>
</feature>
<dbReference type="GeneID" id="78819809"/>
<dbReference type="InterPro" id="IPR043717">
    <property type="entry name" value="DUF5658"/>
</dbReference>
<feature type="transmembrane region" description="Helical" evidence="1">
    <location>
        <begin position="70"/>
        <end position="93"/>
    </location>
</feature>
<organism evidence="3 4">
    <name type="scientific">Halosimplex aquaticum</name>
    <dbReference type="NCBI Taxonomy" id="3026162"/>
    <lineage>
        <taxon>Archaea</taxon>
        <taxon>Methanobacteriati</taxon>
        <taxon>Methanobacteriota</taxon>
        <taxon>Stenosarchaea group</taxon>
        <taxon>Halobacteria</taxon>
        <taxon>Halobacteriales</taxon>
        <taxon>Haloarculaceae</taxon>
        <taxon>Halosimplex</taxon>
    </lineage>
</organism>
<protein>
    <submittedName>
        <fullName evidence="3">DUF5658 family protein</fullName>
    </submittedName>
</protein>
<dbReference type="EMBL" id="JBHTAS010000001">
    <property type="protein sequence ID" value="MFC7139550.1"/>
    <property type="molecule type" value="Genomic_DNA"/>
</dbReference>